<dbReference type="AlphaFoldDB" id="A0A016RS03"/>
<reference evidence="2" key="1">
    <citation type="journal article" date="2015" name="Nat. Genet.">
        <title>The genome and transcriptome of the zoonotic hookworm Ancylostoma ceylanicum identify infection-specific gene families.</title>
        <authorList>
            <person name="Schwarz E.M."/>
            <person name="Hu Y."/>
            <person name="Antoshechkin I."/>
            <person name="Miller M.M."/>
            <person name="Sternberg P.W."/>
            <person name="Aroian R.V."/>
        </authorList>
    </citation>
    <scope>NUCLEOTIDE SEQUENCE</scope>
    <source>
        <strain evidence="2">HY135</strain>
    </source>
</reference>
<sequence length="74" mass="8742">MVLLLRPEMNMHYGKIPYTYCASSIYFHHNHFPLLRFSQLTASRIRKTAPYTTCKRVVTITDTAILTRVRQQLQ</sequence>
<proteinExistence type="predicted"/>
<dbReference type="Proteomes" id="UP000024635">
    <property type="component" value="Unassembled WGS sequence"/>
</dbReference>
<accession>A0A016RS03</accession>
<protein>
    <submittedName>
        <fullName evidence="1">Uncharacterized protein</fullName>
    </submittedName>
</protein>
<comment type="caution">
    <text evidence="1">The sequence shown here is derived from an EMBL/GenBank/DDBJ whole genome shotgun (WGS) entry which is preliminary data.</text>
</comment>
<organism evidence="1 2">
    <name type="scientific">Ancylostoma ceylanicum</name>
    <dbReference type="NCBI Taxonomy" id="53326"/>
    <lineage>
        <taxon>Eukaryota</taxon>
        <taxon>Metazoa</taxon>
        <taxon>Ecdysozoa</taxon>
        <taxon>Nematoda</taxon>
        <taxon>Chromadorea</taxon>
        <taxon>Rhabditida</taxon>
        <taxon>Rhabditina</taxon>
        <taxon>Rhabditomorpha</taxon>
        <taxon>Strongyloidea</taxon>
        <taxon>Ancylostomatidae</taxon>
        <taxon>Ancylostomatinae</taxon>
        <taxon>Ancylostoma</taxon>
    </lineage>
</organism>
<gene>
    <name evidence="1" type="primary">Acey_s0397.g699</name>
    <name evidence="1" type="ORF">Y032_0397g699</name>
</gene>
<evidence type="ECO:0000313" key="1">
    <source>
        <dbReference type="EMBL" id="EYB80907.1"/>
    </source>
</evidence>
<keyword evidence="2" id="KW-1185">Reference proteome</keyword>
<evidence type="ECO:0000313" key="2">
    <source>
        <dbReference type="Proteomes" id="UP000024635"/>
    </source>
</evidence>
<dbReference type="EMBL" id="JARK01001733">
    <property type="protein sequence ID" value="EYB80907.1"/>
    <property type="molecule type" value="Genomic_DNA"/>
</dbReference>
<name>A0A016RS03_9BILA</name>